<dbReference type="GO" id="GO:0005886">
    <property type="term" value="C:plasma membrane"/>
    <property type="evidence" value="ECO:0007669"/>
    <property type="project" value="UniProtKB-SubCell"/>
</dbReference>
<dbReference type="EMBL" id="PIPK01000002">
    <property type="protein sequence ID" value="RUO27679.1"/>
    <property type="molecule type" value="Genomic_DNA"/>
</dbReference>
<evidence type="ECO:0000256" key="3">
    <source>
        <dbReference type="ARBA" id="ARBA00022448"/>
    </source>
</evidence>
<name>A0A327X1V6_9GAMM</name>
<dbReference type="Gene3D" id="1.20.1530.20">
    <property type="match status" value="1"/>
</dbReference>
<dbReference type="Proteomes" id="UP000249203">
    <property type="component" value="Unassembled WGS sequence"/>
</dbReference>
<feature type="transmembrane region" description="Helical" evidence="8">
    <location>
        <begin position="290"/>
        <end position="310"/>
    </location>
</feature>
<sequence length="315" mass="33413">MGGFSIVLGFLALGVILKRLVALPESLAPRLIQYVLYVAMPAMVLLHLPKLEIDASLWVPILTPWLMLALSMLSVVILTRLCGWSREVMGALLIVVPLGNTSFLGFPIVRSFYGESGLAYAVLYDQFGSFIGLAVIATTLAAIFGRPGRNNSQKEASRLSQGAAIAKKVVTFPPFVALIIALIVLATGVQYPGPLQTGLSWLGMTLVPAVMVAVGLQLHFKIPRNDVSPFVASLTLKLIALPAIAVLVALALGLHGLALRVSLLEAAMPPMITAGAIAMAAGLKPRLVSAIIGYGVVLSALTIPAWYWVIESLWA</sequence>
<feature type="transmembrane region" description="Helical" evidence="8">
    <location>
        <begin position="198"/>
        <end position="218"/>
    </location>
</feature>
<proteinExistence type="inferred from homology"/>
<keyword evidence="6 8" id="KW-1133">Transmembrane helix</keyword>
<accession>A0A327X1V6</accession>
<evidence type="ECO:0008006" key="13">
    <source>
        <dbReference type="Google" id="ProtNLM"/>
    </source>
</evidence>
<keyword evidence="12" id="KW-1185">Reference proteome</keyword>
<keyword evidence="7 8" id="KW-0472">Membrane</keyword>
<evidence type="ECO:0000256" key="4">
    <source>
        <dbReference type="ARBA" id="ARBA00022475"/>
    </source>
</evidence>
<reference evidence="10 12" key="1">
    <citation type="journal article" date="2018" name="Front. Microbiol.">
        <title>Genome-Based Analysis Reveals the Taxonomy and Diversity of the Family Idiomarinaceae.</title>
        <authorList>
            <person name="Liu Y."/>
            <person name="Lai Q."/>
            <person name="Shao Z."/>
        </authorList>
    </citation>
    <scope>NUCLEOTIDE SEQUENCE [LARGE SCALE GENOMIC DNA]</scope>
    <source>
        <strain evidence="10 12">CF12-14</strain>
    </source>
</reference>
<dbReference type="Pfam" id="PF03547">
    <property type="entry name" value="Mem_trans"/>
    <property type="match status" value="1"/>
</dbReference>
<feature type="transmembrane region" description="Helical" evidence="8">
    <location>
        <begin position="129"/>
        <end position="148"/>
    </location>
</feature>
<evidence type="ECO:0000256" key="1">
    <source>
        <dbReference type="ARBA" id="ARBA00004651"/>
    </source>
</evidence>
<feature type="transmembrane region" description="Helical" evidence="8">
    <location>
        <begin position="6"/>
        <end position="22"/>
    </location>
</feature>
<evidence type="ECO:0000256" key="6">
    <source>
        <dbReference type="ARBA" id="ARBA00022989"/>
    </source>
</evidence>
<keyword evidence="3" id="KW-0813">Transport</keyword>
<dbReference type="AlphaFoldDB" id="A0A327X1V6"/>
<feature type="transmembrane region" description="Helical" evidence="8">
    <location>
        <begin position="57"/>
        <end position="78"/>
    </location>
</feature>
<dbReference type="GO" id="GO:0055085">
    <property type="term" value="P:transmembrane transport"/>
    <property type="evidence" value="ECO:0007669"/>
    <property type="project" value="InterPro"/>
</dbReference>
<comment type="similarity">
    <text evidence="2">Belongs to the auxin efflux carrier (TC 2.A.69) family.</text>
</comment>
<keyword evidence="4" id="KW-1003">Cell membrane</keyword>
<feature type="transmembrane region" description="Helical" evidence="8">
    <location>
        <begin position="169"/>
        <end position="192"/>
    </location>
</feature>
<organism evidence="9 11">
    <name type="scientific">Aliidiomarina maris</name>
    <dbReference type="NCBI Taxonomy" id="531312"/>
    <lineage>
        <taxon>Bacteria</taxon>
        <taxon>Pseudomonadati</taxon>
        <taxon>Pseudomonadota</taxon>
        <taxon>Gammaproteobacteria</taxon>
        <taxon>Alteromonadales</taxon>
        <taxon>Idiomarinaceae</taxon>
        <taxon>Aliidiomarina</taxon>
    </lineage>
</organism>
<feature type="transmembrane region" description="Helical" evidence="8">
    <location>
        <begin position="230"/>
        <end position="254"/>
    </location>
</feature>
<dbReference type="InterPro" id="IPR038770">
    <property type="entry name" value="Na+/solute_symporter_sf"/>
</dbReference>
<evidence type="ECO:0000313" key="12">
    <source>
        <dbReference type="Proteomes" id="UP000287865"/>
    </source>
</evidence>
<reference evidence="9 11" key="2">
    <citation type="submission" date="2018-06" db="EMBL/GenBank/DDBJ databases">
        <title>Genomic Encyclopedia of Type Strains, Phase III (KMG-III): the genomes of soil and plant-associated and newly described type strains.</title>
        <authorList>
            <person name="Whitman W."/>
        </authorList>
    </citation>
    <scope>NUCLEOTIDE SEQUENCE [LARGE SCALE GENOMIC DNA]</scope>
    <source>
        <strain evidence="9 11">CGMCC 1.15366</strain>
    </source>
</reference>
<protein>
    <recommendedName>
        <fullName evidence="13">AEC family transporter</fullName>
    </recommendedName>
</protein>
<evidence type="ECO:0000313" key="10">
    <source>
        <dbReference type="EMBL" id="RUO27679.1"/>
    </source>
</evidence>
<dbReference type="EMBL" id="QLMD01000003">
    <property type="protein sequence ID" value="RAJ99174.1"/>
    <property type="molecule type" value="Genomic_DNA"/>
</dbReference>
<evidence type="ECO:0000256" key="7">
    <source>
        <dbReference type="ARBA" id="ARBA00023136"/>
    </source>
</evidence>
<feature type="transmembrane region" description="Helical" evidence="8">
    <location>
        <begin position="266"/>
        <end position="283"/>
    </location>
</feature>
<dbReference type="PANTHER" id="PTHR36838:SF1">
    <property type="entry name" value="SLR1864 PROTEIN"/>
    <property type="match status" value="1"/>
</dbReference>
<comment type="caution">
    <text evidence="9">The sequence shown here is derived from an EMBL/GenBank/DDBJ whole genome shotgun (WGS) entry which is preliminary data.</text>
</comment>
<dbReference type="PANTHER" id="PTHR36838">
    <property type="entry name" value="AUXIN EFFLUX CARRIER FAMILY PROTEIN"/>
    <property type="match status" value="1"/>
</dbReference>
<dbReference type="InterPro" id="IPR004776">
    <property type="entry name" value="Mem_transp_PIN-like"/>
</dbReference>
<evidence type="ECO:0000256" key="5">
    <source>
        <dbReference type="ARBA" id="ARBA00022692"/>
    </source>
</evidence>
<dbReference type="Proteomes" id="UP000287865">
    <property type="component" value="Unassembled WGS sequence"/>
</dbReference>
<feature type="transmembrane region" description="Helical" evidence="8">
    <location>
        <begin position="34"/>
        <end position="51"/>
    </location>
</feature>
<keyword evidence="5 8" id="KW-0812">Transmembrane</keyword>
<feature type="transmembrane region" description="Helical" evidence="8">
    <location>
        <begin position="90"/>
        <end position="109"/>
    </location>
</feature>
<comment type="subcellular location">
    <subcellularLocation>
        <location evidence="1">Cell membrane</location>
        <topology evidence="1">Multi-pass membrane protein</topology>
    </subcellularLocation>
</comment>
<dbReference type="RefSeq" id="WP_111568781.1">
    <property type="nucleotide sequence ID" value="NZ_PIPK01000002.1"/>
</dbReference>
<evidence type="ECO:0000256" key="2">
    <source>
        <dbReference type="ARBA" id="ARBA00010145"/>
    </source>
</evidence>
<evidence type="ECO:0000256" key="8">
    <source>
        <dbReference type="SAM" id="Phobius"/>
    </source>
</evidence>
<evidence type="ECO:0000313" key="9">
    <source>
        <dbReference type="EMBL" id="RAJ99174.1"/>
    </source>
</evidence>
<gene>
    <name evidence="9" type="ORF">B0I24_103168</name>
    <name evidence="10" type="ORF">CWE07_03410</name>
</gene>
<evidence type="ECO:0000313" key="11">
    <source>
        <dbReference type="Proteomes" id="UP000249203"/>
    </source>
</evidence>
<dbReference type="OrthoDB" id="9786183at2"/>